<sequence>MMKWAVRSSEVFFVIIGLVLVSDLFLVAESACSKYFPIHQILDSPNKVQTFDDTDGFREIKAVQYDVNNCKENSQNPTGKQFAGNYTLIGHESLLTDDECLVKQNDGKMYYNSMQAIVISANGWTFQPIRIDLDDIDAEPGVLSSDGWKESMAIFGMRGSDIVRPSLKFYNRSLLVAQNYTVIQSNLQQLGLSLNGEHMVPGGHYASDEMVNCPFGKDNKESERCRMTASFNLPIDTLVVMYAVLQKSKTETRAASFISEVIVNCGCRCSQIDVGSRKLLAPIPGVDGECVQKESTAPRTVCDVLGSTWCTKAEIASYTASGETLPNGNCPCTKGKGHRVSVDSPFQPRNDFILNTV</sequence>
<comment type="caution">
    <text evidence="1">The sequence shown here is derived from an EMBL/GenBank/DDBJ whole genome shotgun (WGS) entry which is preliminary data.</text>
</comment>
<dbReference type="EMBL" id="NBIV01000027">
    <property type="protein sequence ID" value="PXF47241.1"/>
    <property type="molecule type" value="Genomic_DNA"/>
</dbReference>
<protein>
    <submittedName>
        <fullName evidence="1">Uncharacterized protein</fullName>
    </submittedName>
</protein>
<reference evidence="1 2" key="1">
    <citation type="journal article" date="2018" name="Mol. Biol. Evol.">
        <title>Analysis of the draft genome of the red seaweed Gracilariopsis chorda provides insights into genome size evolution in Rhodophyta.</title>
        <authorList>
            <person name="Lee J."/>
            <person name="Yang E.C."/>
            <person name="Graf L."/>
            <person name="Yang J.H."/>
            <person name="Qiu H."/>
            <person name="Zel Zion U."/>
            <person name="Chan C.X."/>
            <person name="Stephens T.G."/>
            <person name="Weber A.P.M."/>
            <person name="Boo G.H."/>
            <person name="Boo S.M."/>
            <person name="Kim K.M."/>
            <person name="Shin Y."/>
            <person name="Jung M."/>
            <person name="Lee S.J."/>
            <person name="Yim H.S."/>
            <person name="Lee J.H."/>
            <person name="Bhattacharya D."/>
            <person name="Yoon H.S."/>
        </authorList>
    </citation>
    <scope>NUCLEOTIDE SEQUENCE [LARGE SCALE GENOMIC DNA]</scope>
    <source>
        <strain evidence="1 2">SKKU-2015</strain>
        <tissue evidence="1">Whole body</tissue>
    </source>
</reference>
<keyword evidence="2" id="KW-1185">Reference proteome</keyword>
<gene>
    <name evidence="1" type="ORF">BWQ96_03016</name>
</gene>
<accession>A0A2V3IYP2</accession>
<proteinExistence type="predicted"/>
<evidence type="ECO:0000313" key="1">
    <source>
        <dbReference type="EMBL" id="PXF47241.1"/>
    </source>
</evidence>
<dbReference type="OrthoDB" id="2967at2759"/>
<dbReference type="Proteomes" id="UP000247409">
    <property type="component" value="Unassembled WGS sequence"/>
</dbReference>
<dbReference type="AlphaFoldDB" id="A0A2V3IYP2"/>
<name>A0A2V3IYP2_9FLOR</name>
<organism evidence="1 2">
    <name type="scientific">Gracilariopsis chorda</name>
    <dbReference type="NCBI Taxonomy" id="448386"/>
    <lineage>
        <taxon>Eukaryota</taxon>
        <taxon>Rhodophyta</taxon>
        <taxon>Florideophyceae</taxon>
        <taxon>Rhodymeniophycidae</taxon>
        <taxon>Gracilariales</taxon>
        <taxon>Gracilariaceae</taxon>
        <taxon>Gracilariopsis</taxon>
    </lineage>
</organism>
<evidence type="ECO:0000313" key="2">
    <source>
        <dbReference type="Proteomes" id="UP000247409"/>
    </source>
</evidence>